<dbReference type="GO" id="GO:0009104">
    <property type="term" value="P:lipopolysaccharide catabolic process"/>
    <property type="evidence" value="ECO:0007669"/>
    <property type="project" value="TreeGrafter"/>
</dbReference>
<name>A0AAW2ZMA6_9EUKA</name>
<evidence type="ECO:0000259" key="3">
    <source>
        <dbReference type="PROSITE" id="PS50015"/>
    </source>
</evidence>
<accession>A0AAW2ZMA6</accession>
<dbReference type="InterPro" id="IPR011001">
    <property type="entry name" value="Saposin-like"/>
</dbReference>
<dbReference type="EMBL" id="JAOPGA020001708">
    <property type="protein sequence ID" value="KAL0490645.1"/>
    <property type="molecule type" value="Genomic_DNA"/>
</dbReference>
<dbReference type="Pfam" id="PF00657">
    <property type="entry name" value="Lipase_GDSL"/>
    <property type="match status" value="1"/>
</dbReference>
<dbReference type="Gene3D" id="3.40.50.1110">
    <property type="entry name" value="SGNH hydrolase"/>
    <property type="match status" value="1"/>
</dbReference>
<dbReference type="SUPFAM" id="SSF47862">
    <property type="entry name" value="Saposin"/>
    <property type="match status" value="1"/>
</dbReference>
<dbReference type="GO" id="GO:0050528">
    <property type="term" value="F:acyloxyacyl hydrolase activity"/>
    <property type="evidence" value="ECO:0007669"/>
    <property type="project" value="InterPro"/>
</dbReference>
<keyword evidence="1" id="KW-1015">Disulfide bond</keyword>
<gene>
    <name evidence="4" type="ORF">AKO1_003987</name>
</gene>
<keyword evidence="2" id="KW-0732">Signal</keyword>
<feature type="signal peptide" evidence="2">
    <location>
        <begin position="1"/>
        <end position="20"/>
    </location>
</feature>
<evidence type="ECO:0000256" key="1">
    <source>
        <dbReference type="ARBA" id="ARBA00023157"/>
    </source>
</evidence>
<proteinExistence type="predicted"/>
<dbReference type="InterPro" id="IPR001087">
    <property type="entry name" value="GDSL"/>
</dbReference>
<dbReference type="GO" id="GO:0005509">
    <property type="term" value="F:calcium ion binding"/>
    <property type="evidence" value="ECO:0007669"/>
    <property type="project" value="TreeGrafter"/>
</dbReference>
<comment type="caution">
    <text evidence="4">The sequence shown here is derived from an EMBL/GenBank/DDBJ whole genome shotgun (WGS) entry which is preliminary data.</text>
</comment>
<dbReference type="SUPFAM" id="SSF52266">
    <property type="entry name" value="SGNH hydrolase"/>
    <property type="match status" value="1"/>
</dbReference>
<dbReference type="AlphaFoldDB" id="A0AAW2ZMA6"/>
<feature type="chain" id="PRO_5043531358" evidence="2">
    <location>
        <begin position="21"/>
        <end position="550"/>
    </location>
</feature>
<dbReference type="PANTHER" id="PTHR15010:SF0">
    <property type="entry name" value="ACYLOXYACYL HYDROLASE"/>
    <property type="match status" value="1"/>
</dbReference>
<dbReference type="Gene3D" id="1.10.225.10">
    <property type="entry name" value="Saposin-like"/>
    <property type="match status" value="1"/>
</dbReference>
<dbReference type="InterPro" id="IPR039676">
    <property type="entry name" value="AOAH"/>
</dbReference>
<keyword evidence="5" id="KW-1185">Reference proteome</keyword>
<sequence>MDHKRIICLGLLLLLVFVLSEHNKLIQTLSNDGKGCGVCVFAITEAQKLFKSKPHLSTPLLFKQICRMPNDAKTQESCDAISSEHTQQFDEYIKKNWDADYICSKLGLCKTCHLLSDANQVFSSPTAALSLPQNIRDAQYKARVLAPLLFSQFKGLQSDQNGEGLPKRIFDLDGDYFSKYNSVGRGANWRGRDCNDWSSKVHPGRKYTNIGEDMNCNGIHGIDKETEKSFEDLFCNSFPDDRQLIFLGDSSVAGFMIPVEWLDLKNLTKVLSAYNNELDWPMKVWGSGWDDSIQSESMYHRIVSRNKCAHRQFQNVAKNGAEMKDLVEQIKNVQISHDDKPALVFIGYIGNDVCGPSLETMTPVDLYEKRLREGLESLNKKLPKNSKVVMFGLIDGAILFDHMGDLQHPIGPVKYSQFYEFLTCSGMNPCSTWLTTNSTSRALASERMRQLDGVLEKLVTEQFKFENFDLTFIDFEELIDLAFAQLDKEKRPYSDLIDAVDGFHPSILYGSRILSKFLWQVLEKQRPDFIGDINPNNEKIQSLFGDQGGH</sequence>
<evidence type="ECO:0000256" key="2">
    <source>
        <dbReference type="SAM" id="SignalP"/>
    </source>
</evidence>
<dbReference type="InterPro" id="IPR008139">
    <property type="entry name" value="SaposinB_dom"/>
</dbReference>
<dbReference type="PROSITE" id="PS50015">
    <property type="entry name" value="SAP_B"/>
    <property type="match status" value="1"/>
</dbReference>
<dbReference type="InterPro" id="IPR036514">
    <property type="entry name" value="SGNH_hydro_sf"/>
</dbReference>
<dbReference type="PANTHER" id="PTHR15010">
    <property type="entry name" value="ACYLOXYACYL HYDROLASE"/>
    <property type="match status" value="1"/>
</dbReference>
<dbReference type="Proteomes" id="UP001431209">
    <property type="component" value="Unassembled WGS sequence"/>
</dbReference>
<evidence type="ECO:0000313" key="4">
    <source>
        <dbReference type="EMBL" id="KAL0490645.1"/>
    </source>
</evidence>
<dbReference type="SMART" id="SM00741">
    <property type="entry name" value="SapB"/>
    <property type="match status" value="1"/>
</dbReference>
<keyword evidence="4" id="KW-0378">Hydrolase</keyword>
<organism evidence="4 5">
    <name type="scientific">Acrasis kona</name>
    <dbReference type="NCBI Taxonomy" id="1008807"/>
    <lineage>
        <taxon>Eukaryota</taxon>
        <taxon>Discoba</taxon>
        <taxon>Heterolobosea</taxon>
        <taxon>Tetramitia</taxon>
        <taxon>Eutetramitia</taxon>
        <taxon>Acrasidae</taxon>
        <taxon>Acrasis</taxon>
    </lineage>
</organism>
<protein>
    <submittedName>
        <fullName evidence="4">Acyloxyacyl hydrolase</fullName>
    </submittedName>
</protein>
<feature type="domain" description="Saposin B-type" evidence="3">
    <location>
        <begin position="32"/>
        <end position="113"/>
    </location>
</feature>
<evidence type="ECO:0000313" key="5">
    <source>
        <dbReference type="Proteomes" id="UP001431209"/>
    </source>
</evidence>
<reference evidence="4 5" key="1">
    <citation type="submission" date="2024-03" db="EMBL/GenBank/DDBJ databases">
        <title>The Acrasis kona genome and developmental transcriptomes reveal deep origins of eukaryotic multicellular pathways.</title>
        <authorList>
            <person name="Sheikh S."/>
            <person name="Fu C.-J."/>
            <person name="Brown M.W."/>
            <person name="Baldauf S.L."/>
        </authorList>
    </citation>
    <scope>NUCLEOTIDE SEQUENCE [LARGE SCALE GENOMIC DNA]</scope>
    <source>
        <strain evidence="4 5">ATCC MYA-3509</strain>
    </source>
</reference>